<reference evidence="3" key="1">
    <citation type="journal article" date="2019" name="Int. J. Syst. Evol. Microbiol.">
        <title>The Global Catalogue of Microorganisms (GCM) 10K type strain sequencing project: providing services to taxonomists for standard genome sequencing and annotation.</title>
        <authorList>
            <consortium name="The Broad Institute Genomics Platform"/>
            <consortium name="The Broad Institute Genome Sequencing Center for Infectious Disease"/>
            <person name="Wu L."/>
            <person name="Ma J."/>
        </authorList>
    </citation>
    <scope>NUCLEOTIDE SEQUENCE [LARGE SCALE GENOMIC DNA]</scope>
    <source>
        <strain evidence="3">JCM 4816</strain>
    </source>
</reference>
<dbReference type="EMBL" id="BAAAXF010000047">
    <property type="protein sequence ID" value="GAA3499496.1"/>
    <property type="molecule type" value="Genomic_DNA"/>
</dbReference>
<evidence type="ECO:0000256" key="1">
    <source>
        <dbReference type="SAM" id="MobiDB-lite"/>
    </source>
</evidence>
<comment type="caution">
    <text evidence="2">The sequence shown here is derived from an EMBL/GenBank/DDBJ whole genome shotgun (WGS) entry which is preliminary data.</text>
</comment>
<dbReference type="Gene3D" id="3.40.50.150">
    <property type="entry name" value="Vaccinia Virus protein VP39"/>
    <property type="match status" value="1"/>
</dbReference>
<protein>
    <submittedName>
        <fullName evidence="2">Uncharacterized protein</fullName>
    </submittedName>
</protein>
<proteinExistence type="predicted"/>
<sequence length="108" mass="11945">MRAALRALSGTGARVGATRGRDRRGRRASCAGPTGPRFRCRARPGPRFLDARATGEVREALREQSRFDWEAFLTHRARELRLGGQLTVLGGGGRRDERACDVAVDRRV</sequence>
<dbReference type="Proteomes" id="UP001501455">
    <property type="component" value="Unassembled WGS sequence"/>
</dbReference>
<organism evidence="2 3">
    <name type="scientific">Streptomyces prasinosporus</name>
    <dbReference type="NCBI Taxonomy" id="68256"/>
    <lineage>
        <taxon>Bacteria</taxon>
        <taxon>Bacillati</taxon>
        <taxon>Actinomycetota</taxon>
        <taxon>Actinomycetes</taxon>
        <taxon>Kitasatosporales</taxon>
        <taxon>Streptomycetaceae</taxon>
        <taxon>Streptomyces</taxon>
        <taxon>Streptomyces albogriseolus group</taxon>
    </lineage>
</organism>
<dbReference type="InterPro" id="IPR029063">
    <property type="entry name" value="SAM-dependent_MTases_sf"/>
</dbReference>
<evidence type="ECO:0000313" key="2">
    <source>
        <dbReference type="EMBL" id="GAA3499496.1"/>
    </source>
</evidence>
<dbReference type="SUPFAM" id="SSF53335">
    <property type="entry name" value="S-adenosyl-L-methionine-dependent methyltransferases"/>
    <property type="match status" value="1"/>
</dbReference>
<evidence type="ECO:0000313" key="3">
    <source>
        <dbReference type="Proteomes" id="UP001501455"/>
    </source>
</evidence>
<keyword evidence="3" id="KW-1185">Reference proteome</keyword>
<accession>A0ABP6TZJ2</accession>
<name>A0ABP6TZJ2_9ACTN</name>
<feature type="region of interest" description="Disordered" evidence="1">
    <location>
        <begin position="1"/>
        <end position="43"/>
    </location>
</feature>
<gene>
    <name evidence="2" type="ORF">GCM10019016_066000</name>
</gene>